<gene>
    <name evidence="1" type="ORF">E5J99_13175</name>
</gene>
<comment type="caution">
    <text evidence="1">The sequence shown here is derived from an EMBL/GenBank/DDBJ whole genome shotgun (WGS) entry which is preliminary data.</text>
</comment>
<evidence type="ECO:0000313" key="2">
    <source>
        <dbReference type="Proteomes" id="UP000297739"/>
    </source>
</evidence>
<protein>
    <submittedName>
        <fullName evidence="1">Uncharacterized protein</fullName>
    </submittedName>
</protein>
<dbReference type="OrthoDB" id="885592at2"/>
<evidence type="ECO:0000313" key="1">
    <source>
        <dbReference type="EMBL" id="TGE15321.1"/>
    </source>
</evidence>
<accession>A0A4Z0PIU7</accession>
<dbReference type="RefSeq" id="WP_135498274.1">
    <property type="nucleotide sequence ID" value="NZ_SRLD01000024.1"/>
</dbReference>
<dbReference type="AlphaFoldDB" id="A0A4Z0PIU7"/>
<dbReference type="EMBL" id="SRLD01000024">
    <property type="protein sequence ID" value="TGE15321.1"/>
    <property type="molecule type" value="Genomic_DNA"/>
</dbReference>
<proteinExistence type="predicted"/>
<sequence length="70" mass="8114">MSTSVKRSRSPKSAERAVPVISYAEQLVASHTREEGKTIMYKQDAWGHIETRFVRSQNVKAWEEKGFFVR</sequence>
<name>A0A4Z0PIU7_9BACT</name>
<dbReference type="Proteomes" id="UP000297739">
    <property type="component" value="Unassembled WGS sequence"/>
</dbReference>
<keyword evidence="2" id="KW-1185">Reference proteome</keyword>
<reference evidence="1 2" key="1">
    <citation type="submission" date="2019-04" db="EMBL/GenBank/DDBJ databases">
        <authorList>
            <person name="Feng G."/>
            <person name="Zhang J."/>
            <person name="Zhu H."/>
        </authorList>
    </citation>
    <scope>NUCLEOTIDE SEQUENCE [LARGE SCALE GENOMIC DNA]</scope>
    <source>
        <strain evidence="1 2">JCM 17223</strain>
    </source>
</reference>
<organism evidence="1 2">
    <name type="scientific">Hymenobacter elongatus</name>
    <dbReference type="NCBI Taxonomy" id="877208"/>
    <lineage>
        <taxon>Bacteria</taxon>
        <taxon>Pseudomonadati</taxon>
        <taxon>Bacteroidota</taxon>
        <taxon>Cytophagia</taxon>
        <taxon>Cytophagales</taxon>
        <taxon>Hymenobacteraceae</taxon>
        <taxon>Hymenobacter</taxon>
    </lineage>
</organism>